<keyword evidence="3" id="KW-1185">Reference proteome</keyword>
<comment type="caution">
    <text evidence="2">The sequence shown here is derived from an EMBL/GenBank/DDBJ whole genome shotgun (WGS) entry which is preliminary data.</text>
</comment>
<protein>
    <submittedName>
        <fullName evidence="2">Uncharacterized protein</fullName>
    </submittedName>
</protein>
<reference evidence="2" key="1">
    <citation type="submission" date="2022-01" db="EMBL/GenBank/DDBJ databases">
        <authorList>
            <person name="Criscuolo A."/>
        </authorList>
    </citation>
    <scope>NUCLEOTIDE SEQUENCE</scope>
    <source>
        <strain evidence="2">CIP111893</strain>
    </source>
</reference>
<dbReference type="EMBL" id="CAKMMF010000003">
    <property type="protein sequence ID" value="CAH1195559.1"/>
    <property type="molecule type" value="Genomic_DNA"/>
</dbReference>
<organism evidence="2 3">
    <name type="scientific">Paenibacillus plantiphilus</name>
    <dbReference type="NCBI Taxonomy" id="2905650"/>
    <lineage>
        <taxon>Bacteria</taxon>
        <taxon>Bacillati</taxon>
        <taxon>Bacillota</taxon>
        <taxon>Bacilli</taxon>
        <taxon>Bacillales</taxon>
        <taxon>Paenibacillaceae</taxon>
        <taxon>Paenibacillus</taxon>
    </lineage>
</organism>
<accession>A0ABN8G807</accession>
<proteinExistence type="predicted"/>
<sequence length="43" mass="4811">MKGEESMLQQRSKRKQRNRKTTVGLVLTLSIVMLAACNTNCGD</sequence>
<evidence type="ECO:0000256" key="1">
    <source>
        <dbReference type="SAM" id="MobiDB-lite"/>
    </source>
</evidence>
<evidence type="ECO:0000313" key="3">
    <source>
        <dbReference type="Proteomes" id="UP000838686"/>
    </source>
</evidence>
<feature type="region of interest" description="Disordered" evidence="1">
    <location>
        <begin position="1"/>
        <end position="20"/>
    </location>
</feature>
<dbReference type="Proteomes" id="UP000838686">
    <property type="component" value="Unassembled WGS sequence"/>
</dbReference>
<evidence type="ECO:0000313" key="2">
    <source>
        <dbReference type="EMBL" id="CAH1195559.1"/>
    </source>
</evidence>
<feature type="compositionally biased region" description="Basic residues" evidence="1">
    <location>
        <begin position="11"/>
        <end position="20"/>
    </location>
</feature>
<gene>
    <name evidence="2" type="ORF">PAECIP111893_00717</name>
</gene>
<name>A0ABN8G807_9BACL</name>